<evidence type="ECO:0000313" key="1">
    <source>
        <dbReference type="EMBL" id="KAK6966344.1"/>
    </source>
</evidence>
<organism evidence="1 2">
    <name type="scientific">Favolaschia claudopus</name>
    <dbReference type="NCBI Taxonomy" id="2862362"/>
    <lineage>
        <taxon>Eukaryota</taxon>
        <taxon>Fungi</taxon>
        <taxon>Dikarya</taxon>
        <taxon>Basidiomycota</taxon>
        <taxon>Agaricomycotina</taxon>
        <taxon>Agaricomycetes</taxon>
        <taxon>Agaricomycetidae</taxon>
        <taxon>Agaricales</taxon>
        <taxon>Marasmiineae</taxon>
        <taxon>Mycenaceae</taxon>
        <taxon>Favolaschia</taxon>
    </lineage>
</organism>
<protein>
    <submittedName>
        <fullName evidence="1">Uncharacterized protein</fullName>
    </submittedName>
</protein>
<dbReference type="Proteomes" id="UP001362999">
    <property type="component" value="Unassembled WGS sequence"/>
</dbReference>
<gene>
    <name evidence="1" type="ORF">R3P38DRAFT_2591130</name>
</gene>
<proteinExistence type="predicted"/>
<reference evidence="1 2" key="1">
    <citation type="journal article" date="2024" name="J Genomics">
        <title>Draft genome sequencing and assembly of Favolaschia claudopus CIRM-BRFM 2984 isolated from oak limbs.</title>
        <authorList>
            <person name="Navarro D."/>
            <person name="Drula E."/>
            <person name="Chaduli D."/>
            <person name="Cazenave R."/>
            <person name="Ahrendt S."/>
            <person name="Wang J."/>
            <person name="Lipzen A."/>
            <person name="Daum C."/>
            <person name="Barry K."/>
            <person name="Grigoriev I.V."/>
            <person name="Favel A."/>
            <person name="Rosso M.N."/>
            <person name="Martin F."/>
        </authorList>
    </citation>
    <scope>NUCLEOTIDE SEQUENCE [LARGE SCALE GENOMIC DNA]</scope>
    <source>
        <strain evidence="1 2">CIRM-BRFM 2984</strain>
    </source>
</reference>
<accession>A0AAV9YYU6</accession>
<dbReference type="AlphaFoldDB" id="A0AAV9YYU6"/>
<evidence type="ECO:0000313" key="2">
    <source>
        <dbReference type="Proteomes" id="UP001362999"/>
    </source>
</evidence>
<sequence length="318" mass="35885">MASRYNVWRFGLLIRFATEKYEVFNGVFRLNSIHSNRLAPSRDIATRFATMDRVKHLLSGGYWWDSSRSCWIQAGAAVQKILLDDPVFQRHLGWVSPKKIVPGAVKLFPAAKSPPLAWNDTTASKHWLTENPPNPESAWRRGQSLTAQSGDKVAVGSWVWGLNAEGRSVIGRITEILSGARTLVTIEQFICGERPHPEFEWPVLRRPNGAEITQGLGNSFIVLSAGSIQFVCSVQHDCRLGKCRPDLSRKEMQEREETSRIVSLIKHADGDHFILNTIALHNFVRLSRVLPRPLIELKPLNENHVAFHKEMAAQARVN</sequence>
<dbReference type="EMBL" id="JAWWNJ010000282">
    <property type="protein sequence ID" value="KAK6966344.1"/>
    <property type="molecule type" value="Genomic_DNA"/>
</dbReference>
<keyword evidence="2" id="KW-1185">Reference proteome</keyword>
<comment type="caution">
    <text evidence="1">The sequence shown here is derived from an EMBL/GenBank/DDBJ whole genome shotgun (WGS) entry which is preliminary data.</text>
</comment>
<name>A0AAV9YYU6_9AGAR</name>